<dbReference type="SUPFAM" id="SSF56796">
    <property type="entry name" value="Dehydroquinate synthase-like"/>
    <property type="match status" value="1"/>
</dbReference>
<dbReference type="GO" id="GO:0004022">
    <property type="term" value="F:alcohol dehydrogenase (NAD+) activity"/>
    <property type="evidence" value="ECO:0007669"/>
    <property type="project" value="TreeGrafter"/>
</dbReference>
<keyword evidence="2" id="KW-0560">Oxidoreductase</keyword>
<dbReference type="AlphaFoldDB" id="A0A9D1JYA6"/>
<dbReference type="Pfam" id="PF25137">
    <property type="entry name" value="ADH_Fe_C"/>
    <property type="match status" value="1"/>
</dbReference>
<evidence type="ECO:0000313" key="5">
    <source>
        <dbReference type="EMBL" id="HIS75005.1"/>
    </source>
</evidence>
<gene>
    <name evidence="5" type="ORF">IAA86_08310</name>
</gene>
<reference evidence="5" key="2">
    <citation type="journal article" date="2021" name="PeerJ">
        <title>Extensive microbial diversity within the chicken gut microbiome revealed by metagenomics and culture.</title>
        <authorList>
            <person name="Gilroy R."/>
            <person name="Ravi A."/>
            <person name="Getino M."/>
            <person name="Pursley I."/>
            <person name="Horton D.L."/>
            <person name="Alikhan N.F."/>
            <person name="Baker D."/>
            <person name="Gharbi K."/>
            <person name="Hall N."/>
            <person name="Watson M."/>
            <person name="Adriaenssens E.M."/>
            <person name="Foster-Nyarko E."/>
            <person name="Jarju S."/>
            <person name="Secka A."/>
            <person name="Antonio M."/>
            <person name="Oren A."/>
            <person name="Chaudhuri R.R."/>
            <person name="La Ragione R."/>
            <person name="Hildebrand F."/>
            <person name="Pallen M.J."/>
        </authorList>
    </citation>
    <scope>NUCLEOTIDE SEQUENCE</scope>
    <source>
        <strain evidence="5">CHK152-2871</strain>
    </source>
</reference>
<feature type="domain" description="Fe-containing alcohol dehydrogenase-like C-terminal" evidence="4">
    <location>
        <begin position="203"/>
        <end position="401"/>
    </location>
</feature>
<dbReference type="InterPro" id="IPR001670">
    <property type="entry name" value="ADH_Fe/GldA"/>
</dbReference>
<dbReference type="PANTHER" id="PTHR11496:SF102">
    <property type="entry name" value="ALCOHOL DEHYDROGENASE 4"/>
    <property type="match status" value="1"/>
</dbReference>
<comment type="similarity">
    <text evidence="1">Belongs to the iron-containing alcohol dehydrogenase family.</text>
</comment>
<dbReference type="InterPro" id="IPR045910">
    <property type="entry name" value="AdhA-like"/>
</dbReference>
<dbReference type="FunFam" id="3.40.50.1970:FF:000003">
    <property type="entry name" value="Alcohol dehydrogenase, iron-containing"/>
    <property type="match status" value="1"/>
</dbReference>
<dbReference type="Gene3D" id="3.40.50.1970">
    <property type="match status" value="1"/>
</dbReference>
<dbReference type="InterPro" id="IPR039697">
    <property type="entry name" value="Alcohol_dehydrogenase_Fe"/>
</dbReference>
<sequence length="406" mass="43960">MWEKDININEVKEIISRAKVFFGVGAMHKINDILVDLKTKGVDKVIVISGANAYKATGAWGVVEAALREQGIGYVNYDKVTPNPTTDGIDEAKKIALDFGAKAVIAIGGGSPIDTGKSVAILMDEKYQDKTADELYEYKFEPTSAVPIVAINLTHGTGTEANRFAVATVVKKDFKPAIAYECIYPTYSIDDPKVCLKLSPKQTLYTSIDAVNHVIEAATSKVASPYAVTLAKETIRLVAKYLPVAAKNPDDLEARYFLMYAALLGGICFDNGLLHYTHALEHPLSAVKHDLSHGLGLAILLPSVIKTIYADKAATLADILEPIAPNLKGEKSEAQAAAVAVEKWLFEIGVKEKLSDMGYSETDVEKLTNLAFTTPSLAGLLAIAPNEATKERVRNIYQESMKPLSI</sequence>
<dbReference type="GO" id="GO:0046872">
    <property type="term" value="F:metal ion binding"/>
    <property type="evidence" value="ECO:0007669"/>
    <property type="project" value="InterPro"/>
</dbReference>
<dbReference type="CDD" id="cd08186">
    <property type="entry name" value="Fe-ADH-like"/>
    <property type="match status" value="1"/>
</dbReference>
<dbReference type="Gene3D" id="1.20.1090.10">
    <property type="entry name" value="Dehydroquinate synthase-like - alpha domain"/>
    <property type="match status" value="1"/>
</dbReference>
<evidence type="ECO:0000256" key="2">
    <source>
        <dbReference type="ARBA" id="ARBA00023002"/>
    </source>
</evidence>
<dbReference type="PANTHER" id="PTHR11496">
    <property type="entry name" value="ALCOHOL DEHYDROGENASE"/>
    <property type="match status" value="1"/>
</dbReference>
<evidence type="ECO:0000259" key="3">
    <source>
        <dbReference type="Pfam" id="PF00465"/>
    </source>
</evidence>
<feature type="domain" description="Alcohol dehydrogenase iron-type/glycerol dehydrogenase GldA" evidence="3">
    <location>
        <begin position="19"/>
        <end position="192"/>
    </location>
</feature>
<accession>A0A9D1JYA6</accession>
<protein>
    <submittedName>
        <fullName evidence="5">Iron-containing alcohol dehydrogenase</fullName>
    </submittedName>
</protein>
<proteinExistence type="inferred from homology"/>
<dbReference type="InterPro" id="IPR056798">
    <property type="entry name" value="ADH_Fe_C"/>
</dbReference>
<dbReference type="Pfam" id="PF00465">
    <property type="entry name" value="Fe-ADH"/>
    <property type="match status" value="1"/>
</dbReference>
<evidence type="ECO:0000259" key="4">
    <source>
        <dbReference type="Pfam" id="PF25137"/>
    </source>
</evidence>
<comment type="caution">
    <text evidence="5">The sequence shown here is derived from an EMBL/GenBank/DDBJ whole genome shotgun (WGS) entry which is preliminary data.</text>
</comment>
<dbReference type="Proteomes" id="UP000886865">
    <property type="component" value="Unassembled WGS sequence"/>
</dbReference>
<organism evidence="5 6">
    <name type="scientific">Candidatus Galligastranaerophilus intestinavium</name>
    <dbReference type="NCBI Taxonomy" id="2840836"/>
    <lineage>
        <taxon>Bacteria</taxon>
        <taxon>Candidatus Galligastranaerophilus</taxon>
    </lineage>
</organism>
<reference evidence="5" key="1">
    <citation type="submission" date="2020-10" db="EMBL/GenBank/DDBJ databases">
        <authorList>
            <person name="Gilroy R."/>
        </authorList>
    </citation>
    <scope>NUCLEOTIDE SEQUENCE</scope>
    <source>
        <strain evidence="5">CHK152-2871</strain>
    </source>
</reference>
<name>A0A9D1JYA6_9BACT</name>
<evidence type="ECO:0000313" key="6">
    <source>
        <dbReference type="Proteomes" id="UP000886865"/>
    </source>
</evidence>
<evidence type="ECO:0000256" key="1">
    <source>
        <dbReference type="ARBA" id="ARBA00007358"/>
    </source>
</evidence>
<dbReference type="EMBL" id="DVJQ01000072">
    <property type="protein sequence ID" value="HIS75005.1"/>
    <property type="molecule type" value="Genomic_DNA"/>
</dbReference>